<feature type="region of interest" description="Disordered" evidence="1">
    <location>
        <begin position="322"/>
        <end position="355"/>
    </location>
</feature>
<dbReference type="AlphaFoldDB" id="A0A9P6Q2L3"/>
<feature type="region of interest" description="Disordered" evidence="1">
    <location>
        <begin position="1"/>
        <end position="38"/>
    </location>
</feature>
<proteinExistence type="predicted"/>
<accession>A0A9P6Q2L3</accession>
<name>A0A9P6Q2L3_9FUNG</name>
<sequence length="594" mass="66299">MPPKFILPPGIKTQSPSKKRRKTASQNTSARNARQTPHSQLLVAPPLLHANDIASSQSSTTSRHVSNGYQQRQPLKRSWEDNMIPIDVLQQPAAFSKEPTTHTHYYSGDTVEGSNGPMSTTETVVKIPQSTPFNTAYPLGLNSKNEQLERKKVPISEFSRRFGGGLGTYEVYSCQSSTVPGPERPSLADTISNQSEEASTVQRPRFRKISEVAKRFILPRANTNDIKSKKNKMKFVPPLVRGGYAERLTELMVYHKSEYHIWANATLRPVKIVGSTEPVAIVIIKAIYRDHKVQWARCIVRPNDNNKSPFDKESLKKLGEDQRRLANESVESAAAQEHSKSIETGNELSQHEDEDSISGLHMDMDGLIVRTGCSDSNKGNNDKSHLNKRVLDDPTLTIIQEEDDSSYPLQVLDSSQRSVDDENVAEKFDRAEEVGLSGRFLPGPAEYLDLSCVRDSTARSHAESNDEIVDNEATVPDRGFCSKRTVSTISSIDDRSSASEEIQASTAFHAREICTNDQTNYTPIVSMDPIPQGDIEVESEVEFVIAFSNLFNWSILKVSDRVEIYEPCRQVAVSGPQAFLYGGSVWIVERFNRL</sequence>
<evidence type="ECO:0000313" key="3">
    <source>
        <dbReference type="Proteomes" id="UP000726737"/>
    </source>
</evidence>
<feature type="region of interest" description="Disordered" evidence="1">
    <location>
        <begin position="55"/>
        <end position="77"/>
    </location>
</feature>
<gene>
    <name evidence="2" type="ORF">BG011_002756</name>
</gene>
<reference evidence="2" key="1">
    <citation type="journal article" date="2020" name="Fungal Divers.">
        <title>Resolving the Mortierellaceae phylogeny through synthesis of multi-gene phylogenetics and phylogenomics.</title>
        <authorList>
            <person name="Vandepol N."/>
            <person name="Liber J."/>
            <person name="Desiro A."/>
            <person name="Na H."/>
            <person name="Kennedy M."/>
            <person name="Barry K."/>
            <person name="Grigoriev I.V."/>
            <person name="Miller A.N."/>
            <person name="O'Donnell K."/>
            <person name="Stajich J.E."/>
            <person name="Bonito G."/>
        </authorList>
    </citation>
    <scope>NUCLEOTIDE SEQUENCE</scope>
    <source>
        <strain evidence="2">KOD948</strain>
    </source>
</reference>
<dbReference type="Proteomes" id="UP000726737">
    <property type="component" value="Unassembled WGS sequence"/>
</dbReference>
<comment type="caution">
    <text evidence="2">The sequence shown here is derived from an EMBL/GenBank/DDBJ whole genome shotgun (WGS) entry which is preliminary data.</text>
</comment>
<feature type="compositionally biased region" description="Polar residues" evidence="1">
    <location>
        <begin position="63"/>
        <end position="73"/>
    </location>
</feature>
<dbReference type="EMBL" id="JAAAJA010000192">
    <property type="protein sequence ID" value="KAG0259248.1"/>
    <property type="molecule type" value="Genomic_DNA"/>
</dbReference>
<evidence type="ECO:0000256" key="1">
    <source>
        <dbReference type="SAM" id="MobiDB-lite"/>
    </source>
</evidence>
<dbReference type="OrthoDB" id="2432559at2759"/>
<feature type="compositionally biased region" description="Polar residues" evidence="1">
    <location>
        <begin position="24"/>
        <end position="38"/>
    </location>
</feature>
<keyword evidence="3" id="KW-1185">Reference proteome</keyword>
<protein>
    <submittedName>
        <fullName evidence="2">Uncharacterized protein</fullName>
    </submittedName>
</protein>
<evidence type="ECO:0000313" key="2">
    <source>
        <dbReference type="EMBL" id="KAG0259248.1"/>
    </source>
</evidence>
<organism evidence="2 3">
    <name type="scientific">Mortierella polycephala</name>
    <dbReference type="NCBI Taxonomy" id="41804"/>
    <lineage>
        <taxon>Eukaryota</taxon>
        <taxon>Fungi</taxon>
        <taxon>Fungi incertae sedis</taxon>
        <taxon>Mucoromycota</taxon>
        <taxon>Mortierellomycotina</taxon>
        <taxon>Mortierellomycetes</taxon>
        <taxon>Mortierellales</taxon>
        <taxon>Mortierellaceae</taxon>
        <taxon>Mortierella</taxon>
    </lineage>
</organism>